<feature type="signal peptide" evidence="1">
    <location>
        <begin position="1"/>
        <end position="30"/>
    </location>
</feature>
<organism evidence="2 3">
    <name type="scientific">Acinetobacter junii SH205</name>
    <dbReference type="NCBI Taxonomy" id="575587"/>
    <lineage>
        <taxon>Bacteria</taxon>
        <taxon>Pseudomonadati</taxon>
        <taxon>Pseudomonadota</taxon>
        <taxon>Gammaproteobacteria</taxon>
        <taxon>Moraxellales</taxon>
        <taxon>Moraxellaceae</taxon>
        <taxon>Acinetobacter</taxon>
    </lineage>
</organism>
<dbReference type="EMBL" id="GG705011">
    <property type="protein sequence ID" value="EEY92799.1"/>
    <property type="molecule type" value="Genomic_DNA"/>
</dbReference>
<proteinExistence type="predicted"/>
<dbReference type="HOGENOM" id="CLU_772985_0_0_6"/>
<feature type="chain" id="PRO_5003014934" description="Carboxypeptidase regulatory-like domain-containing protein" evidence="1">
    <location>
        <begin position="31"/>
        <end position="365"/>
    </location>
</feature>
<accession>D0SL92</accession>
<dbReference type="PROSITE" id="PS51257">
    <property type="entry name" value="PROKAR_LIPOPROTEIN"/>
    <property type="match status" value="1"/>
</dbReference>
<protein>
    <recommendedName>
        <fullName evidence="4">Carboxypeptidase regulatory-like domain-containing protein</fullName>
    </recommendedName>
</protein>
<evidence type="ECO:0000256" key="1">
    <source>
        <dbReference type="SAM" id="SignalP"/>
    </source>
</evidence>
<dbReference type="AlphaFoldDB" id="D0SL92"/>
<reference evidence="3" key="1">
    <citation type="journal article" date="2012" name="PLoS ONE">
        <title>The success of Acinetobacter species; genetic, metabolic and virulence attributes.</title>
        <authorList>
            <person name="Peleg A.Y."/>
            <person name="de Breij A."/>
            <person name="Adams M.D."/>
            <person name="Cerqueira G.M."/>
            <person name="Mocali S."/>
            <person name="Galardini M."/>
            <person name="Nibbering P.H."/>
            <person name="Earl A.M."/>
            <person name="Ward D.V."/>
            <person name="Paterson D.L."/>
            <person name="Seifert H."/>
            <person name="Dijkshoorn L."/>
        </authorList>
    </citation>
    <scope>NUCLEOTIDE SEQUENCE [LARGE SCALE GENOMIC DNA]</scope>
    <source>
        <strain evidence="3">SH205</strain>
    </source>
</reference>
<evidence type="ECO:0008006" key="4">
    <source>
        <dbReference type="Google" id="ProtNLM"/>
    </source>
</evidence>
<dbReference type="Proteomes" id="UP000018442">
    <property type="component" value="Unassembled WGS sequence"/>
</dbReference>
<sequence length="365" mass="40884">MIRISFQMPFNTLTKILFAFALSSSCLLHAAPSFDEDTQIISRSPLGVWMLKQDLNQPKLNCAIRFISTKDTENSFSIFGATKKTSHATILFQGKSIPTTHTAEEMRVELRQQDLAATPLKAQLLPSSSTGMLAVNTGDIQQTLKSMRDQEKNLQLKLNNATIYTLDYDGLAQARTAMQDCLSGKAVKIKSLKQATAEIRPVGNSTIAGQAFYKGAILAKKQYPPKGTQAVGLIWMTDEFKAWYEKVKRDQKLPTHIPESILKHFMSTRILDDQGRFKFTNLPAGEYILIANFSYEKNVSHTEVIGRTDVYVGNQYIGSNDQIARWNYIVKEGTSFEKPVTIPKDGDTINVSLDKSQIMCFLVCF</sequence>
<gene>
    <name evidence="2" type="ORF">HMPREF0026_00075</name>
</gene>
<evidence type="ECO:0000313" key="2">
    <source>
        <dbReference type="EMBL" id="EEY92799.1"/>
    </source>
</evidence>
<keyword evidence="1" id="KW-0732">Signal</keyword>
<evidence type="ECO:0000313" key="3">
    <source>
        <dbReference type="Proteomes" id="UP000018442"/>
    </source>
</evidence>
<name>D0SL92_ACIJU</name>